<keyword evidence="3" id="KW-0238">DNA-binding</keyword>
<keyword evidence="4" id="KW-0804">Transcription</keyword>
<dbReference type="InterPro" id="IPR044787">
    <property type="entry name" value="HHO5-like"/>
</dbReference>
<dbReference type="Proteomes" id="UP001396334">
    <property type="component" value="Unassembled WGS sequence"/>
</dbReference>
<comment type="caution">
    <text evidence="8">The sequence shown here is derived from an EMBL/GenBank/DDBJ whole genome shotgun (WGS) entry which is preliminary data.</text>
</comment>
<evidence type="ECO:0000313" key="9">
    <source>
        <dbReference type="Proteomes" id="UP001396334"/>
    </source>
</evidence>
<gene>
    <name evidence="8" type="ORF">V6N11_075933</name>
</gene>
<proteinExistence type="predicted"/>
<evidence type="ECO:0000256" key="3">
    <source>
        <dbReference type="ARBA" id="ARBA00023125"/>
    </source>
</evidence>
<dbReference type="PANTHER" id="PTHR31003">
    <property type="entry name" value="MYB FAMILY TRANSCRIPTION FACTOR"/>
    <property type="match status" value="1"/>
</dbReference>
<accession>A0ABR2Q4Q8</accession>
<evidence type="ECO:0000256" key="1">
    <source>
        <dbReference type="ARBA" id="ARBA00004123"/>
    </source>
</evidence>
<keyword evidence="9" id="KW-1185">Reference proteome</keyword>
<dbReference type="Pfam" id="PF00249">
    <property type="entry name" value="Myb_DNA-binding"/>
    <property type="match status" value="1"/>
</dbReference>
<dbReference type="InterPro" id="IPR006447">
    <property type="entry name" value="Myb_dom_plants"/>
</dbReference>
<feature type="compositionally biased region" description="Polar residues" evidence="6">
    <location>
        <begin position="301"/>
        <end position="312"/>
    </location>
</feature>
<feature type="compositionally biased region" description="Low complexity" evidence="6">
    <location>
        <begin position="313"/>
        <end position="332"/>
    </location>
</feature>
<evidence type="ECO:0000256" key="6">
    <source>
        <dbReference type="SAM" id="MobiDB-lite"/>
    </source>
</evidence>
<dbReference type="PROSITE" id="PS51294">
    <property type="entry name" value="HTH_MYB"/>
    <property type="match status" value="1"/>
</dbReference>
<evidence type="ECO:0000259" key="7">
    <source>
        <dbReference type="PROSITE" id="PS51294"/>
    </source>
</evidence>
<dbReference type="InterPro" id="IPR001005">
    <property type="entry name" value="SANT/Myb"/>
</dbReference>
<keyword evidence="5" id="KW-0539">Nucleus</keyword>
<dbReference type="InterPro" id="IPR009057">
    <property type="entry name" value="Homeodomain-like_sf"/>
</dbReference>
<dbReference type="NCBIfam" id="TIGR01557">
    <property type="entry name" value="myb_SHAQKYF"/>
    <property type="match status" value="1"/>
</dbReference>
<dbReference type="SUPFAM" id="SSF46689">
    <property type="entry name" value="Homeodomain-like"/>
    <property type="match status" value="1"/>
</dbReference>
<protein>
    <recommendedName>
        <fullName evidence="7">HTH myb-type domain-containing protein</fullName>
    </recommendedName>
</protein>
<evidence type="ECO:0000256" key="2">
    <source>
        <dbReference type="ARBA" id="ARBA00023015"/>
    </source>
</evidence>
<dbReference type="InterPro" id="IPR058673">
    <property type="entry name" value="HHO5-like_N"/>
</dbReference>
<comment type="subcellular location">
    <subcellularLocation>
        <location evidence="1">Nucleus</location>
    </subcellularLocation>
</comment>
<organism evidence="8 9">
    <name type="scientific">Hibiscus sabdariffa</name>
    <name type="common">roselle</name>
    <dbReference type="NCBI Taxonomy" id="183260"/>
    <lineage>
        <taxon>Eukaryota</taxon>
        <taxon>Viridiplantae</taxon>
        <taxon>Streptophyta</taxon>
        <taxon>Embryophyta</taxon>
        <taxon>Tracheophyta</taxon>
        <taxon>Spermatophyta</taxon>
        <taxon>Magnoliopsida</taxon>
        <taxon>eudicotyledons</taxon>
        <taxon>Gunneridae</taxon>
        <taxon>Pentapetalae</taxon>
        <taxon>rosids</taxon>
        <taxon>malvids</taxon>
        <taxon>Malvales</taxon>
        <taxon>Malvaceae</taxon>
        <taxon>Malvoideae</taxon>
        <taxon>Hibiscus</taxon>
    </lineage>
</organism>
<evidence type="ECO:0000256" key="5">
    <source>
        <dbReference type="ARBA" id="ARBA00023242"/>
    </source>
</evidence>
<feature type="region of interest" description="Disordered" evidence="6">
    <location>
        <begin position="84"/>
        <end position="104"/>
    </location>
</feature>
<reference evidence="8 9" key="1">
    <citation type="journal article" date="2024" name="G3 (Bethesda)">
        <title>Genome assembly of Hibiscus sabdariffa L. provides insights into metabolisms of medicinal natural products.</title>
        <authorList>
            <person name="Kim T."/>
        </authorList>
    </citation>
    <scope>NUCLEOTIDE SEQUENCE [LARGE SCALE GENOMIC DNA]</scope>
    <source>
        <strain evidence="8">TK-2024</strain>
        <tissue evidence="8">Old leaves</tissue>
    </source>
</reference>
<name>A0ABR2Q4Q8_9ROSI</name>
<feature type="compositionally biased region" description="Basic and acidic residues" evidence="6">
    <location>
        <begin position="361"/>
        <end position="370"/>
    </location>
</feature>
<dbReference type="InterPro" id="IPR017930">
    <property type="entry name" value="Myb_dom"/>
</dbReference>
<sequence length="370" mass="41474">MMDLSLDLSPVYVPKTISEFLQEVSKIKDGFQRLSKISDYARRLEDEMKKIDAFKRELPLCMLLLKDVTERLKEEEIQCKKMNDGSVKGNTEENGNETIENDGGDMKNWMSSVQLWNSEFNNVDPNKKPNTAPELKLRSEEQGEDLSKNPIGLCNKKSKGGAFVPFKEHVDKKISGLSLMTPTSELASCILKNSGGCGIGSGSSLYTQQNQIKFQTKSHNRHEEQQQQQQHQQQNSRKQRRCWSPELHRRFVEALQQLGGSQVATPKQIRELMQVDGLTNDEVKSHLQKYRLHIRKLPASPSGQGNKLCSAQNQSNEHSKSSISHSGSPQGPLLAKDTSSTGGYSMDTEDEKSDGHSWGSGERKPGEISV</sequence>
<dbReference type="Gene3D" id="1.10.10.60">
    <property type="entry name" value="Homeodomain-like"/>
    <property type="match status" value="1"/>
</dbReference>
<dbReference type="Pfam" id="PF26575">
    <property type="entry name" value="HHO5_N"/>
    <property type="match status" value="1"/>
</dbReference>
<feature type="domain" description="HTH myb-type" evidence="7">
    <location>
        <begin position="235"/>
        <end position="295"/>
    </location>
</feature>
<feature type="region of interest" description="Disordered" evidence="6">
    <location>
        <begin position="297"/>
        <end position="370"/>
    </location>
</feature>
<evidence type="ECO:0000313" key="8">
    <source>
        <dbReference type="EMBL" id="KAK8995669.1"/>
    </source>
</evidence>
<keyword evidence="2" id="KW-0805">Transcription regulation</keyword>
<evidence type="ECO:0000256" key="4">
    <source>
        <dbReference type="ARBA" id="ARBA00023163"/>
    </source>
</evidence>
<feature type="region of interest" description="Disordered" evidence="6">
    <location>
        <begin position="218"/>
        <end position="241"/>
    </location>
</feature>
<dbReference type="EMBL" id="JBBPBN010000045">
    <property type="protein sequence ID" value="KAK8995669.1"/>
    <property type="molecule type" value="Genomic_DNA"/>
</dbReference>
<dbReference type="PANTHER" id="PTHR31003:SF22">
    <property type="entry name" value="TRANSCRIPTION FACTOR HHO5"/>
    <property type="match status" value="1"/>
</dbReference>